<dbReference type="HOGENOM" id="CLU_1261250_0_0_1"/>
<evidence type="ECO:0000313" key="3">
    <source>
        <dbReference type="EMBL" id="EYE91294.1"/>
    </source>
</evidence>
<dbReference type="EMBL" id="KK088446">
    <property type="protein sequence ID" value="EYE91294.1"/>
    <property type="molecule type" value="Genomic_DNA"/>
</dbReference>
<feature type="signal peptide" evidence="2">
    <location>
        <begin position="1"/>
        <end position="19"/>
    </location>
</feature>
<proteinExistence type="predicted"/>
<accession>A0A017S3T5</accession>
<feature type="chain" id="PRO_5001495763" evidence="2">
    <location>
        <begin position="20"/>
        <end position="219"/>
    </location>
</feature>
<protein>
    <submittedName>
        <fullName evidence="3">Uncharacterized protein</fullName>
    </submittedName>
</protein>
<evidence type="ECO:0000313" key="4">
    <source>
        <dbReference type="Proteomes" id="UP000019804"/>
    </source>
</evidence>
<keyword evidence="4" id="KW-1185">Reference proteome</keyword>
<dbReference type="Proteomes" id="UP000019804">
    <property type="component" value="Unassembled WGS sequence"/>
</dbReference>
<evidence type="ECO:0000256" key="2">
    <source>
        <dbReference type="SAM" id="SignalP"/>
    </source>
</evidence>
<dbReference type="AlphaFoldDB" id="A0A017S3T5"/>
<sequence>MHILYLLSVALGLCGQLLAAPINVTPTNGCDISNETIHQLRAQLIPLEFQPFENDEKYSDASDNTLSISKVECNLRSETESFGSSVFCLRADSAIGDILQPSYETEVTPFVSRIRNKTVTCDIVESDPNMDSEDIKLRCSSVDSPPSLTDRPWVPKLLIFAVFWVTGCTIRKVWVDRRASRALQQEQTAPFLALGTSEKGPVTSVEDVDDLDDSNYPMG</sequence>
<feature type="region of interest" description="Disordered" evidence="1">
    <location>
        <begin position="194"/>
        <end position="219"/>
    </location>
</feature>
<name>A0A017S3T5_ASPRC</name>
<keyword evidence="2" id="KW-0732">Signal</keyword>
<dbReference type="OrthoDB" id="10397868at2759"/>
<organism evidence="3 4">
    <name type="scientific">Aspergillus ruber (strain CBS 135680)</name>
    <dbReference type="NCBI Taxonomy" id="1388766"/>
    <lineage>
        <taxon>Eukaryota</taxon>
        <taxon>Fungi</taxon>
        <taxon>Dikarya</taxon>
        <taxon>Ascomycota</taxon>
        <taxon>Pezizomycotina</taxon>
        <taxon>Eurotiomycetes</taxon>
        <taxon>Eurotiomycetidae</taxon>
        <taxon>Eurotiales</taxon>
        <taxon>Aspergillaceae</taxon>
        <taxon>Aspergillus</taxon>
        <taxon>Aspergillus subgen. Aspergillus</taxon>
    </lineage>
</organism>
<gene>
    <name evidence="3" type="ORF">EURHEDRAFT_245995</name>
</gene>
<dbReference type="GeneID" id="63693210"/>
<dbReference type="RefSeq" id="XP_040634984.1">
    <property type="nucleotide sequence ID" value="XM_040778086.1"/>
</dbReference>
<evidence type="ECO:0000256" key="1">
    <source>
        <dbReference type="SAM" id="MobiDB-lite"/>
    </source>
</evidence>
<reference evidence="4" key="1">
    <citation type="journal article" date="2014" name="Nat. Commun.">
        <title>Genomic adaptations of the halophilic Dead Sea filamentous fungus Eurotium rubrum.</title>
        <authorList>
            <person name="Kis-Papo T."/>
            <person name="Weig A.R."/>
            <person name="Riley R."/>
            <person name="Persoh D."/>
            <person name="Salamov A."/>
            <person name="Sun H."/>
            <person name="Lipzen A."/>
            <person name="Wasser S.P."/>
            <person name="Rambold G."/>
            <person name="Grigoriev I.V."/>
            <person name="Nevo E."/>
        </authorList>
    </citation>
    <scope>NUCLEOTIDE SEQUENCE [LARGE SCALE GENOMIC DNA]</scope>
    <source>
        <strain evidence="4">CBS 135680</strain>
    </source>
</reference>